<dbReference type="AlphaFoldDB" id="A0AAV1THR7"/>
<dbReference type="EMBL" id="CAKLBY020000048">
    <property type="protein sequence ID" value="CAK7919316.1"/>
    <property type="molecule type" value="Genomic_DNA"/>
</dbReference>
<dbReference type="Proteomes" id="UP001162060">
    <property type="component" value="Unassembled WGS sequence"/>
</dbReference>
<organism evidence="2 3">
    <name type="scientific">Peronospora matthiolae</name>
    <dbReference type="NCBI Taxonomy" id="2874970"/>
    <lineage>
        <taxon>Eukaryota</taxon>
        <taxon>Sar</taxon>
        <taxon>Stramenopiles</taxon>
        <taxon>Oomycota</taxon>
        <taxon>Peronosporomycetes</taxon>
        <taxon>Peronosporales</taxon>
        <taxon>Peronosporaceae</taxon>
        <taxon>Peronospora</taxon>
    </lineage>
</organism>
<accession>A0AAV1THR7</accession>
<feature type="compositionally biased region" description="Basic and acidic residues" evidence="1">
    <location>
        <begin position="81"/>
        <end position="103"/>
    </location>
</feature>
<name>A0AAV1THR7_9STRA</name>
<gene>
    <name evidence="2" type="ORF">PM001_LOCUS5973</name>
</gene>
<feature type="region of interest" description="Disordered" evidence="1">
    <location>
        <begin position="1"/>
        <end position="25"/>
    </location>
</feature>
<sequence>MPATKDLVSALRPNSSDSDSDEAPDVVLNHNAMEDMLTQRREETAARAHAKAVIKSRKRTKSRQETEVPDLPDDVLLAVAARKEEDEVKEEETRETMEKEEARRTKRRKGMEDNVVKVLEEKKTHTRQFGNIYVQTLDSLEMTKTREVSDNARQFLKLRTAPMRQRMNVMEGHSSLFTKKQKYRSQRR</sequence>
<reference evidence="2" key="1">
    <citation type="submission" date="2024-01" db="EMBL/GenBank/DDBJ databases">
        <authorList>
            <person name="Webb A."/>
        </authorList>
    </citation>
    <scope>NUCLEOTIDE SEQUENCE</scope>
    <source>
        <strain evidence="2">Pm1</strain>
    </source>
</reference>
<evidence type="ECO:0000313" key="2">
    <source>
        <dbReference type="EMBL" id="CAK7919316.1"/>
    </source>
</evidence>
<feature type="region of interest" description="Disordered" evidence="1">
    <location>
        <begin position="41"/>
        <end position="108"/>
    </location>
</feature>
<feature type="compositionally biased region" description="Basic residues" evidence="1">
    <location>
        <begin position="48"/>
        <end position="61"/>
    </location>
</feature>
<comment type="caution">
    <text evidence="2">The sequence shown here is derived from an EMBL/GenBank/DDBJ whole genome shotgun (WGS) entry which is preliminary data.</text>
</comment>
<evidence type="ECO:0000256" key="1">
    <source>
        <dbReference type="SAM" id="MobiDB-lite"/>
    </source>
</evidence>
<evidence type="ECO:0000313" key="3">
    <source>
        <dbReference type="Proteomes" id="UP001162060"/>
    </source>
</evidence>
<protein>
    <submittedName>
        <fullName evidence="2">Uncharacterized protein</fullName>
    </submittedName>
</protein>
<proteinExistence type="predicted"/>